<dbReference type="InterPro" id="IPR029036">
    <property type="entry name" value="P5CR_dimer"/>
</dbReference>
<keyword evidence="3 4" id="KW-0560">Oxidoreductase</keyword>
<dbReference type="GO" id="GO:0004735">
    <property type="term" value="F:pyrroline-5-carboxylate reductase activity"/>
    <property type="evidence" value="ECO:0007669"/>
    <property type="project" value="UniProtKB-UniRule"/>
</dbReference>
<evidence type="ECO:0000256" key="3">
    <source>
        <dbReference type="ARBA" id="ARBA00023002"/>
    </source>
</evidence>
<comment type="subcellular location">
    <subcellularLocation>
        <location evidence="4">Cytoplasm</location>
    </subcellularLocation>
</comment>
<reference evidence="9 10" key="1">
    <citation type="submission" date="2020-08" db="EMBL/GenBank/DDBJ databases">
        <title>Genomic Encyclopedia of Type Strains, Phase IV (KMG-IV): sequencing the most valuable type-strain genomes for metagenomic binning, comparative biology and taxonomic classification.</title>
        <authorList>
            <person name="Goeker M."/>
        </authorList>
    </citation>
    <scope>NUCLEOTIDE SEQUENCE [LARGE SCALE GENOMIC DNA]</scope>
    <source>
        <strain evidence="9 10">DSM 105137</strain>
    </source>
</reference>
<comment type="catalytic activity">
    <reaction evidence="4">
        <text>L-proline + NADP(+) = (S)-1-pyrroline-5-carboxylate + NADPH + 2 H(+)</text>
        <dbReference type="Rhea" id="RHEA:14109"/>
        <dbReference type="ChEBI" id="CHEBI:15378"/>
        <dbReference type="ChEBI" id="CHEBI:17388"/>
        <dbReference type="ChEBI" id="CHEBI:57783"/>
        <dbReference type="ChEBI" id="CHEBI:58349"/>
        <dbReference type="ChEBI" id="CHEBI:60039"/>
        <dbReference type="EC" id="1.5.1.2"/>
    </reaction>
</comment>
<dbReference type="PANTHER" id="PTHR11645:SF0">
    <property type="entry name" value="PYRROLINE-5-CARBOXYLATE REDUCTASE 3"/>
    <property type="match status" value="1"/>
</dbReference>
<comment type="catalytic activity">
    <reaction evidence="4">
        <text>L-proline + NAD(+) = (S)-1-pyrroline-5-carboxylate + NADH + 2 H(+)</text>
        <dbReference type="Rhea" id="RHEA:14105"/>
        <dbReference type="ChEBI" id="CHEBI:15378"/>
        <dbReference type="ChEBI" id="CHEBI:17388"/>
        <dbReference type="ChEBI" id="CHEBI:57540"/>
        <dbReference type="ChEBI" id="CHEBI:57945"/>
        <dbReference type="ChEBI" id="CHEBI:60039"/>
        <dbReference type="EC" id="1.5.1.2"/>
    </reaction>
</comment>
<dbReference type="UniPathway" id="UPA00098">
    <property type="reaction ID" value="UER00361"/>
</dbReference>
<feature type="domain" description="Pyrroline-5-carboxylate reductase catalytic N-terminal" evidence="7">
    <location>
        <begin position="2"/>
        <end position="97"/>
    </location>
</feature>
<feature type="binding site" evidence="6">
    <location>
        <begin position="68"/>
        <end position="71"/>
    </location>
    <ligand>
        <name>NADP(+)</name>
        <dbReference type="ChEBI" id="CHEBI:58349"/>
    </ligand>
</feature>
<evidence type="ECO:0000256" key="2">
    <source>
        <dbReference type="ARBA" id="ARBA00022857"/>
    </source>
</evidence>
<feature type="domain" description="Pyrroline-5-carboxylate reductase dimerisation" evidence="8">
    <location>
        <begin position="160"/>
        <end position="264"/>
    </location>
</feature>
<feature type="binding site" evidence="6">
    <location>
        <begin position="6"/>
        <end position="11"/>
    </location>
    <ligand>
        <name>NADP(+)</name>
        <dbReference type="ChEBI" id="CHEBI:58349"/>
    </ligand>
</feature>
<evidence type="ECO:0000259" key="7">
    <source>
        <dbReference type="Pfam" id="PF03807"/>
    </source>
</evidence>
<dbReference type="InterPro" id="IPR000304">
    <property type="entry name" value="Pyrroline-COOH_reductase"/>
</dbReference>
<dbReference type="InterPro" id="IPR036291">
    <property type="entry name" value="NAD(P)-bd_dom_sf"/>
</dbReference>
<comment type="similarity">
    <text evidence="1 4">Belongs to the pyrroline-5-carboxylate reductase family.</text>
</comment>
<sequence>MKILVIGGGNMGKTYARSLLRAHLVKKEDLMILERQEEKAAALRLEDVGTVYTTAETCLNAADLIILAVKPQDSATLFEKLRPSTDPQQVYLSIMAGVTIASIQQGLGVEKVIRAMPNLPAQIGLGMTSYTASDAVTRIELVLVQNLLNTTGKAIYVDDEYSIDATTAISGSGPAYVLYFMEAMIEAATEMGFNESQAELLVAQTFRGAVELQMKNDLSCREWIERVSSKGGTTEAALNTFRATSVFEDIKSGARAALDRAVELGKPSV</sequence>
<dbReference type="RefSeq" id="WP_183493698.1">
    <property type="nucleotide sequence ID" value="NZ_JACIFF010000001.1"/>
</dbReference>
<dbReference type="Gene3D" id="3.40.50.720">
    <property type="entry name" value="NAD(P)-binding Rossmann-like Domain"/>
    <property type="match status" value="1"/>
</dbReference>
<evidence type="ECO:0000256" key="6">
    <source>
        <dbReference type="PIRSR" id="PIRSR000193-1"/>
    </source>
</evidence>
<evidence type="ECO:0000259" key="8">
    <source>
        <dbReference type="Pfam" id="PF14748"/>
    </source>
</evidence>
<dbReference type="Gene3D" id="1.10.3730.10">
    <property type="entry name" value="ProC C-terminal domain-like"/>
    <property type="match status" value="1"/>
</dbReference>
<dbReference type="SUPFAM" id="SSF51735">
    <property type="entry name" value="NAD(P)-binding Rossmann-fold domains"/>
    <property type="match status" value="1"/>
</dbReference>
<name>A0A840DW86_9BACT</name>
<dbReference type="GO" id="GO:0005737">
    <property type="term" value="C:cytoplasm"/>
    <property type="evidence" value="ECO:0007669"/>
    <property type="project" value="UniProtKB-SubCell"/>
</dbReference>
<dbReference type="Proteomes" id="UP000576209">
    <property type="component" value="Unassembled WGS sequence"/>
</dbReference>
<keyword evidence="4" id="KW-0963">Cytoplasm</keyword>
<dbReference type="PANTHER" id="PTHR11645">
    <property type="entry name" value="PYRROLINE-5-CARBOXYLATE REDUCTASE"/>
    <property type="match status" value="1"/>
</dbReference>
<gene>
    <name evidence="4" type="primary">proC</name>
    <name evidence="9" type="ORF">GGR28_000035</name>
</gene>
<dbReference type="InterPro" id="IPR008927">
    <property type="entry name" value="6-PGluconate_DH-like_C_sf"/>
</dbReference>
<dbReference type="EMBL" id="JACIFF010000001">
    <property type="protein sequence ID" value="MBB4077434.1"/>
    <property type="molecule type" value="Genomic_DNA"/>
</dbReference>
<evidence type="ECO:0000256" key="1">
    <source>
        <dbReference type="ARBA" id="ARBA00005525"/>
    </source>
</evidence>
<dbReference type="HAMAP" id="MF_01925">
    <property type="entry name" value="P5C_reductase"/>
    <property type="match status" value="1"/>
</dbReference>
<organism evidence="9 10">
    <name type="scientific">Neolewinella aquimaris</name>
    <dbReference type="NCBI Taxonomy" id="1835722"/>
    <lineage>
        <taxon>Bacteria</taxon>
        <taxon>Pseudomonadati</taxon>
        <taxon>Bacteroidota</taxon>
        <taxon>Saprospiria</taxon>
        <taxon>Saprospirales</taxon>
        <taxon>Lewinellaceae</taxon>
        <taxon>Neolewinella</taxon>
    </lineage>
</organism>
<comment type="caution">
    <text evidence="9">The sequence shown here is derived from an EMBL/GenBank/DDBJ whole genome shotgun (WGS) entry which is preliminary data.</text>
</comment>
<keyword evidence="4" id="KW-0028">Amino-acid biosynthesis</keyword>
<proteinExistence type="inferred from homology"/>
<evidence type="ECO:0000256" key="4">
    <source>
        <dbReference type="HAMAP-Rule" id="MF_01925"/>
    </source>
</evidence>
<evidence type="ECO:0000313" key="9">
    <source>
        <dbReference type="EMBL" id="MBB4077434.1"/>
    </source>
</evidence>
<dbReference type="FunFam" id="1.10.3730.10:FF:000001">
    <property type="entry name" value="Pyrroline-5-carboxylate reductase"/>
    <property type="match status" value="1"/>
</dbReference>
<dbReference type="Pfam" id="PF14748">
    <property type="entry name" value="P5CR_dimer"/>
    <property type="match status" value="1"/>
</dbReference>
<accession>A0A840DW86</accession>
<keyword evidence="10" id="KW-1185">Reference proteome</keyword>
<dbReference type="AlphaFoldDB" id="A0A840DW86"/>
<keyword evidence="4" id="KW-0641">Proline biosynthesis</keyword>
<comment type="function">
    <text evidence="4">Catalyzes the reduction of 1-pyrroline-5-carboxylate (PCA) to L-proline.</text>
</comment>
<protein>
    <recommendedName>
        <fullName evidence="4 5">Pyrroline-5-carboxylate reductase</fullName>
        <shortName evidence="4">P5C reductase</shortName>
        <shortName evidence="4">P5CR</shortName>
        <ecNumber evidence="4 5">1.5.1.2</ecNumber>
    </recommendedName>
    <alternativeName>
        <fullName evidence="4">PCA reductase</fullName>
    </alternativeName>
</protein>
<comment type="pathway">
    <text evidence="4">Amino-acid biosynthesis; L-proline biosynthesis; L-proline from L-glutamate 5-semialdehyde: step 1/1.</text>
</comment>
<keyword evidence="2 4" id="KW-0521">NADP</keyword>
<dbReference type="PIRSF" id="PIRSF000193">
    <property type="entry name" value="Pyrrol-5-carb_rd"/>
    <property type="match status" value="1"/>
</dbReference>
<dbReference type="InterPro" id="IPR028939">
    <property type="entry name" value="P5C_Rdtase_cat_N"/>
</dbReference>
<evidence type="ECO:0000313" key="10">
    <source>
        <dbReference type="Proteomes" id="UP000576209"/>
    </source>
</evidence>
<evidence type="ECO:0000256" key="5">
    <source>
        <dbReference type="NCBIfam" id="TIGR00112"/>
    </source>
</evidence>
<dbReference type="EC" id="1.5.1.2" evidence="4 5"/>
<dbReference type="Pfam" id="PF03807">
    <property type="entry name" value="F420_oxidored"/>
    <property type="match status" value="1"/>
</dbReference>
<dbReference type="NCBIfam" id="TIGR00112">
    <property type="entry name" value="proC"/>
    <property type="match status" value="1"/>
</dbReference>
<dbReference type="SUPFAM" id="SSF48179">
    <property type="entry name" value="6-phosphogluconate dehydrogenase C-terminal domain-like"/>
    <property type="match status" value="1"/>
</dbReference>
<dbReference type="GO" id="GO:0055129">
    <property type="term" value="P:L-proline biosynthetic process"/>
    <property type="evidence" value="ECO:0007669"/>
    <property type="project" value="UniProtKB-UniRule"/>
</dbReference>